<dbReference type="Pfam" id="PF07238">
    <property type="entry name" value="PilZ"/>
    <property type="match status" value="1"/>
</dbReference>
<dbReference type="InterPro" id="IPR009875">
    <property type="entry name" value="PilZ_domain"/>
</dbReference>
<proteinExistence type="predicted"/>
<organism evidence="2 3">
    <name type="scientific">Hyphomonas atlantica</name>
    <dbReference type="NCBI Taxonomy" id="1280948"/>
    <lineage>
        <taxon>Bacteria</taxon>
        <taxon>Pseudomonadati</taxon>
        <taxon>Pseudomonadota</taxon>
        <taxon>Alphaproteobacteria</taxon>
        <taxon>Hyphomonadales</taxon>
        <taxon>Hyphomonadaceae</taxon>
        <taxon>Hyphomonas</taxon>
    </lineage>
</organism>
<dbReference type="AlphaFoldDB" id="A0A356W7L7"/>
<feature type="domain" description="PilZ" evidence="1">
    <location>
        <begin position="21"/>
        <end position="102"/>
    </location>
</feature>
<protein>
    <recommendedName>
        <fullName evidence="1">PilZ domain-containing protein</fullName>
    </recommendedName>
</protein>
<comment type="caution">
    <text evidence="2">The sequence shown here is derived from an EMBL/GenBank/DDBJ whole genome shotgun (WGS) entry which is preliminary data.</text>
</comment>
<dbReference type="SUPFAM" id="SSF141371">
    <property type="entry name" value="PilZ domain-like"/>
    <property type="match status" value="1"/>
</dbReference>
<evidence type="ECO:0000313" key="3">
    <source>
        <dbReference type="Proteomes" id="UP000263957"/>
    </source>
</evidence>
<gene>
    <name evidence="2" type="ORF">DD728_12425</name>
</gene>
<reference evidence="2 3" key="1">
    <citation type="journal article" date="2018" name="Nat. Biotechnol.">
        <title>A standardized bacterial taxonomy based on genome phylogeny substantially revises the tree of life.</title>
        <authorList>
            <person name="Parks D.H."/>
            <person name="Chuvochina M."/>
            <person name="Waite D.W."/>
            <person name="Rinke C."/>
            <person name="Skarshewski A."/>
            <person name="Chaumeil P.A."/>
            <person name="Hugenholtz P."/>
        </authorList>
    </citation>
    <scope>NUCLEOTIDE SEQUENCE [LARGE SCALE GENOMIC DNA]</scope>
    <source>
        <strain evidence="2">UBA10378</strain>
    </source>
</reference>
<sequence length="104" mass="11843">MGEALAVNSLVGGSKYQVETRRSHRRRTLKCGRIRFNEDRCTMDIRILNMSDSGLKLETHTIWPCPSSFTVEISNPNSNCPEVRECELVWQKGLEAGVRFRDSA</sequence>
<dbReference type="GO" id="GO:0035438">
    <property type="term" value="F:cyclic-di-GMP binding"/>
    <property type="evidence" value="ECO:0007669"/>
    <property type="project" value="InterPro"/>
</dbReference>
<dbReference type="Gene3D" id="2.40.10.220">
    <property type="entry name" value="predicted glycosyltransferase like domains"/>
    <property type="match status" value="1"/>
</dbReference>
<dbReference type="Proteomes" id="UP000263957">
    <property type="component" value="Unassembled WGS sequence"/>
</dbReference>
<name>A0A356W7L7_9PROT</name>
<evidence type="ECO:0000259" key="1">
    <source>
        <dbReference type="Pfam" id="PF07238"/>
    </source>
</evidence>
<dbReference type="EMBL" id="DOGS01000247">
    <property type="protein sequence ID" value="HBQ49660.1"/>
    <property type="molecule type" value="Genomic_DNA"/>
</dbReference>
<evidence type="ECO:0000313" key="2">
    <source>
        <dbReference type="EMBL" id="HBQ49660.1"/>
    </source>
</evidence>
<accession>A0A356W7L7</accession>